<dbReference type="GO" id="GO:0004888">
    <property type="term" value="F:transmembrane signaling receptor activity"/>
    <property type="evidence" value="ECO:0007669"/>
    <property type="project" value="InterPro"/>
</dbReference>
<dbReference type="Gene3D" id="6.10.340.10">
    <property type="match status" value="1"/>
</dbReference>
<dbReference type="AlphaFoldDB" id="A0A7Z7HQR6"/>
<dbReference type="InterPro" id="IPR004089">
    <property type="entry name" value="MCPsignal_dom"/>
</dbReference>
<evidence type="ECO:0000313" key="8">
    <source>
        <dbReference type="EMBL" id="SMB21494.1"/>
    </source>
</evidence>
<keyword evidence="9" id="KW-1185">Reference proteome</keyword>
<dbReference type="Pfam" id="PF00672">
    <property type="entry name" value="HAMP"/>
    <property type="match status" value="1"/>
</dbReference>
<accession>A0A7Z7HQR6</accession>
<dbReference type="Pfam" id="PF12729">
    <property type="entry name" value="4HB_MCP_1"/>
    <property type="match status" value="1"/>
</dbReference>
<dbReference type="GO" id="GO:0007165">
    <property type="term" value="P:signal transduction"/>
    <property type="evidence" value="ECO:0007669"/>
    <property type="project" value="UniProtKB-KW"/>
</dbReference>
<dbReference type="SMART" id="SM00304">
    <property type="entry name" value="HAMP"/>
    <property type="match status" value="1"/>
</dbReference>
<organism evidence="8 9">
    <name type="scientific">Sterolibacterium denitrificans</name>
    <dbReference type="NCBI Taxonomy" id="157592"/>
    <lineage>
        <taxon>Bacteria</taxon>
        <taxon>Pseudomonadati</taxon>
        <taxon>Pseudomonadota</taxon>
        <taxon>Betaproteobacteria</taxon>
        <taxon>Nitrosomonadales</taxon>
        <taxon>Sterolibacteriaceae</taxon>
        <taxon>Sterolibacterium</taxon>
    </lineage>
</organism>
<reference evidence="8" key="1">
    <citation type="submission" date="2017-03" db="EMBL/GenBank/DDBJ databases">
        <authorList>
            <consortium name="AG Boll"/>
        </authorList>
    </citation>
    <scope>NUCLEOTIDE SEQUENCE [LARGE SCALE GENOMIC DNA]</scope>
    <source>
        <strain evidence="8">Chol</strain>
    </source>
</reference>
<keyword evidence="5" id="KW-0812">Transmembrane</keyword>
<dbReference type="PROSITE" id="PS50111">
    <property type="entry name" value="CHEMOTAXIS_TRANSDUC_2"/>
    <property type="match status" value="1"/>
</dbReference>
<dbReference type="InterPro" id="IPR024478">
    <property type="entry name" value="HlyB_4HB_MCP"/>
</dbReference>
<dbReference type="GO" id="GO:0016020">
    <property type="term" value="C:membrane"/>
    <property type="evidence" value="ECO:0007669"/>
    <property type="project" value="UniProtKB-SubCell"/>
</dbReference>
<evidence type="ECO:0000256" key="1">
    <source>
        <dbReference type="ARBA" id="ARBA00004370"/>
    </source>
</evidence>
<name>A0A7Z7HQR6_9PROT</name>
<keyword evidence="5" id="KW-1133">Transmembrane helix</keyword>
<evidence type="ECO:0000256" key="2">
    <source>
        <dbReference type="ARBA" id="ARBA00023224"/>
    </source>
</evidence>
<feature type="domain" description="Methyl-accepting transducer" evidence="6">
    <location>
        <begin position="269"/>
        <end position="505"/>
    </location>
</feature>
<dbReference type="CDD" id="cd06225">
    <property type="entry name" value="HAMP"/>
    <property type="match status" value="1"/>
</dbReference>
<dbReference type="PROSITE" id="PS50885">
    <property type="entry name" value="HAMP"/>
    <property type="match status" value="1"/>
</dbReference>
<dbReference type="FunFam" id="1.10.287.950:FF:000001">
    <property type="entry name" value="Methyl-accepting chemotaxis sensory transducer"/>
    <property type="match status" value="1"/>
</dbReference>
<keyword evidence="2 4" id="KW-0807">Transducer</keyword>
<evidence type="ECO:0000259" key="7">
    <source>
        <dbReference type="PROSITE" id="PS50885"/>
    </source>
</evidence>
<comment type="similarity">
    <text evidence="3">Belongs to the methyl-accepting chemotaxis (MCP) protein family.</text>
</comment>
<dbReference type="Pfam" id="PF00015">
    <property type="entry name" value="MCPsignal"/>
    <property type="match status" value="1"/>
</dbReference>
<dbReference type="Gene3D" id="1.10.287.950">
    <property type="entry name" value="Methyl-accepting chemotaxis protein"/>
    <property type="match status" value="1"/>
</dbReference>
<proteinExistence type="inferred from homology"/>
<feature type="transmembrane region" description="Helical" evidence="5">
    <location>
        <begin position="12"/>
        <end position="30"/>
    </location>
</feature>
<keyword evidence="5" id="KW-0472">Membrane</keyword>
<dbReference type="InterPro" id="IPR003660">
    <property type="entry name" value="HAMP_dom"/>
</dbReference>
<feature type="transmembrane region" description="Helical" evidence="5">
    <location>
        <begin position="189"/>
        <end position="210"/>
    </location>
</feature>
<dbReference type="EMBL" id="LT837803">
    <property type="protein sequence ID" value="SMB21494.1"/>
    <property type="molecule type" value="Genomic_DNA"/>
</dbReference>
<dbReference type="PANTHER" id="PTHR32089">
    <property type="entry name" value="METHYL-ACCEPTING CHEMOTAXIS PROTEIN MCPB"/>
    <property type="match status" value="1"/>
</dbReference>
<evidence type="ECO:0000256" key="5">
    <source>
        <dbReference type="SAM" id="Phobius"/>
    </source>
</evidence>
<evidence type="ECO:0000256" key="4">
    <source>
        <dbReference type="PROSITE-ProRule" id="PRU00284"/>
    </source>
</evidence>
<dbReference type="InterPro" id="IPR047347">
    <property type="entry name" value="YvaQ-like_sensor"/>
</dbReference>
<evidence type="ECO:0000256" key="3">
    <source>
        <dbReference type="ARBA" id="ARBA00029447"/>
    </source>
</evidence>
<dbReference type="GO" id="GO:0006935">
    <property type="term" value="P:chemotaxis"/>
    <property type="evidence" value="ECO:0007669"/>
    <property type="project" value="InterPro"/>
</dbReference>
<feature type="domain" description="HAMP" evidence="7">
    <location>
        <begin position="212"/>
        <end position="264"/>
    </location>
</feature>
<comment type="subcellular location">
    <subcellularLocation>
        <location evidence="1">Membrane</location>
    </subcellularLocation>
</comment>
<dbReference type="RefSeq" id="WP_067169349.1">
    <property type="nucleotide sequence ID" value="NZ_LFZK01000001.1"/>
</dbReference>
<dbReference type="PRINTS" id="PR00260">
    <property type="entry name" value="CHEMTRNSDUCR"/>
</dbReference>
<dbReference type="SUPFAM" id="SSF58104">
    <property type="entry name" value="Methyl-accepting chemotaxis protein (MCP) signaling domain"/>
    <property type="match status" value="1"/>
</dbReference>
<gene>
    <name evidence="8" type="ORF">SDENCHOL_10345</name>
</gene>
<dbReference type="PANTHER" id="PTHR32089:SF112">
    <property type="entry name" value="LYSOZYME-LIKE PROTEIN-RELATED"/>
    <property type="match status" value="1"/>
</dbReference>
<dbReference type="InterPro" id="IPR004090">
    <property type="entry name" value="Chemotax_Me-accpt_rcpt"/>
</dbReference>
<dbReference type="OrthoDB" id="1884279at2"/>
<protein>
    <submittedName>
        <fullName evidence="8">Methyl-accepting chemotaxis sensory transducer</fullName>
    </submittedName>
</protein>
<dbReference type="Proteomes" id="UP000242886">
    <property type="component" value="Chromosome SDENCHOL"/>
</dbReference>
<sequence>MLNSIKIGPRLFSAFMVVVVFLLVLAGFGYKAMHGLSHEFDVSVNENNRKLSLAQDMRENLNVVMRSVRNVLLYQDAPKFVQAQQKRIAKAREDYLASYEEMGRLLRSADERRIYAEIETHRQPTQQANDNAMSLATPESFGEAARVLKETVQPLQNEWHDSIQAMIDFQEKQNVAMVAEARTTFQRTMLVFVAATVLAVLLAIAMALWITRSITRPLEYAGKVASAVAAGDLGSSVQVAASDETGNLLRTLQQMKDGLSGMASSVRKVADALGASSGSLVIAAGNVTEYSTRQSSMASEAATSLEQVSASIESVARSAQDIRKLAGASRSMTRESSENMHKLSEEIALLDQTVGAIAATFQEFVDASRAISGMTQQVREIADQTNLLALNAAIEAARAGEQGRGFAVVADEVRKLAEKSSHSVNEIDAVNRTLTEHSEEVMEAIRKGLQSLESSKQHTQHAVDLLNQADAVTAQAADGVDGIAASVGEQHLATTEISRSVEKMAQLADQNLDAVTRANTAAGQLQELSGELSNSVARFKL</sequence>
<dbReference type="CDD" id="cd19411">
    <property type="entry name" value="MCP2201-like_sensor"/>
    <property type="match status" value="1"/>
</dbReference>
<evidence type="ECO:0000259" key="6">
    <source>
        <dbReference type="PROSITE" id="PS50111"/>
    </source>
</evidence>
<evidence type="ECO:0000313" key="9">
    <source>
        <dbReference type="Proteomes" id="UP000242886"/>
    </source>
</evidence>
<dbReference type="SMART" id="SM00283">
    <property type="entry name" value="MA"/>
    <property type="match status" value="1"/>
</dbReference>